<evidence type="ECO:0000313" key="4">
    <source>
        <dbReference type="Proteomes" id="UP001208570"/>
    </source>
</evidence>
<proteinExistence type="predicted"/>
<feature type="region of interest" description="Disordered" evidence="1">
    <location>
        <begin position="182"/>
        <end position="220"/>
    </location>
</feature>
<name>A0AAD9NAF8_9ANNE</name>
<keyword evidence="2" id="KW-0812">Transmembrane</keyword>
<keyword evidence="4" id="KW-1185">Reference proteome</keyword>
<keyword evidence="2" id="KW-0472">Membrane</keyword>
<organism evidence="3 4">
    <name type="scientific">Paralvinella palmiformis</name>
    <dbReference type="NCBI Taxonomy" id="53620"/>
    <lineage>
        <taxon>Eukaryota</taxon>
        <taxon>Metazoa</taxon>
        <taxon>Spiralia</taxon>
        <taxon>Lophotrochozoa</taxon>
        <taxon>Annelida</taxon>
        <taxon>Polychaeta</taxon>
        <taxon>Sedentaria</taxon>
        <taxon>Canalipalpata</taxon>
        <taxon>Terebellida</taxon>
        <taxon>Terebelliformia</taxon>
        <taxon>Alvinellidae</taxon>
        <taxon>Paralvinella</taxon>
    </lineage>
</organism>
<keyword evidence="2" id="KW-1133">Transmembrane helix</keyword>
<feature type="region of interest" description="Disordered" evidence="1">
    <location>
        <begin position="135"/>
        <end position="159"/>
    </location>
</feature>
<dbReference type="EMBL" id="JAODUP010000123">
    <property type="protein sequence ID" value="KAK2160976.1"/>
    <property type="molecule type" value="Genomic_DNA"/>
</dbReference>
<evidence type="ECO:0000313" key="3">
    <source>
        <dbReference type="EMBL" id="KAK2160976.1"/>
    </source>
</evidence>
<sequence length="220" mass="24661">MSTQTATVTTERVTLSITSPETMKAQSKLRDWLVSFRDEQPSTAFYPSEFGRYSDGAITSADNRQLDGSLHTRLYSTTQLQQQQHQLLLFFLYSPPTDPDNINIIIAGSCAGSFILILMLGLLMLFCHKKQHDEDRQKSRLRKRKNGLPDQQSTNGTFTPDVHKWTWARSCVYTAPQHTTIPMSRGSLSGSRSPNPDTSTVLTVSRYGPPRTATTASEPF</sequence>
<gene>
    <name evidence="3" type="ORF">LSH36_123g02004</name>
</gene>
<evidence type="ECO:0000256" key="2">
    <source>
        <dbReference type="SAM" id="Phobius"/>
    </source>
</evidence>
<accession>A0AAD9NAF8</accession>
<evidence type="ECO:0000256" key="1">
    <source>
        <dbReference type="SAM" id="MobiDB-lite"/>
    </source>
</evidence>
<protein>
    <submittedName>
        <fullName evidence="3">Uncharacterized protein</fullName>
    </submittedName>
</protein>
<dbReference type="Proteomes" id="UP001208570">
    <property type="component" value="Unassembled WGS sequence"/>
</dbReference>
<comment type="caution">
    <text evidence="3">The sequence shown here is derived from an EMBL/GenBank/DDBJ whole genome shotgun (WGS) entry which is preliminary data.</text>
</comment>
<feature type="transmembrane region" description="Helical" evidence="2">
    <location>
        <begin position="102"/>
        <end position="127"/>
    </location>
</feature>
<feature type="compositionally biased region" description="Polar residues" evidence="1">
    <location>
        <begin position="149"/>
        <end position="158"/>
    </location>
</feature>
<dbReference type="AlphaFoldDB" id="A0AAD9NAF8"/>
<feature type="compositionally biased region" description="Polar residues" evidence="1">
    <location>
        <begin position="182"/>
        <end position="203"/>
    </location>
</feature>
<reference evidence="3" key="1">
    <citation type="journal article" date="2023" name="Mol. Biol. Evol.">
        <title>Third-Generation Sequencing Reveals the Adaptive Role of the Epigenome in Three Deep-Sea Polychaetes.</title>
        <authorList>
            <person name="Perez M."/>
            <person name="Aroh O."/>
            <person name="Sun Y."/>
            <person name="Lan Y."/>
            <person name="Juniper S.K."/>
            <person name="Young C.R."/>
            <person name="Angers B."/>
            <person name="Qian P.Y."/>
        </authorList>
    </citation>
    <scope>NUCLEOTIDE SEQUENCE</scope>
    <source>
        <strain evidence="3">P08H-3</strain>
    </source>
</reference>